<dbReference type="Pfam" id="PF01345">
    <property type="entry name" value="DUF11"/>
    <property type="match status" value="2"/>
</dbReference>
<feature type="region of interest" description="Disordered" evidence="2">
    <location>
        <begin position="751"/>
        <end position="777"/>
    </location>
</feature>
<dbReference type="Gene3D" id="2.60.40.10">
    <property type="entry name" value="Immunoglobulins"/>
    <property type="match status" value="2"/>
</dbReference>
<accession>A0A1S2VMM2</accession>
<feature type="domain" description="DUF11" evidence="3">
    <location>
        <begin position="618"/>
        <end position="722"/>
    </location>
</feature>
<feature type="region of interest" description="Disordered" evidence="2">
    <location>
        <begin position="871"/>
        <end position="901"/>
    </location>
</feature>
<organism evidence="5 6">
    <name type="scientific">Arsenicibacter rosenii</name>
    <dbReference type="NCBI Taxonomy" id="1750698"/>
    <lineage>
        <taxon>Bacteria</taxon>
        <taxon>Pseudomonadati</taxon>
        <taxon>Bacteroidota</taxon>
        <taxon>Cytophagia</taxon>
        <taxon>Cytophagales</taxon>
        <taxon>Spirosomataceae</taxon>
        <taxon>Arsenicibacter</taxon>
    </lineage>
</organism>
<dbReference type="PANTHER" id="PTHR34819:SF3">
    <property type="entry name" value="CELL SURFACE PROTEIN"/>
    <property type="match status" value="1"/>
</dbReference>
<proteinExistence type="predicted"/>
<dbReference type="GO" id="GO:0016788">
    <property type="term" value="F:hydrolase activity, acting on ester bonds"/>
    <property type="evidence" value="ECO:0007669"/>
    <property type="project" value="UniProtKB-ARBA"/>
</dbReference>
<feature type="domain" description="DUF11" evidence="3">
    <location>
        <begin position="776"/>
        <end position="886"/>
    </location>
</feature>
<reference evidence="5 6" key="1">
    <citation type="submission" date="2016-10" db="EMBL/GenBank/DDBJ databases">
        <title>Arsenicibacter rosenii gen. nov., sp. nov., an efficient arsenic-methylating bacterium isolated from an arsenic-contaminated paddy soil.</title>
        <authorList>
            <person name="Huang K."/>
        </authorList>
    </citation>
    <scope>NUCLEOTIDE SEQUENCE [LARGE SCALE GENOMIC DNA]</scope>
    <source>
        <strain evidence="5 6">SM-1</strain>
    </source>
</reference>
<dbReference type="EMBL" id="MORL01000003">
    <property type="protein sequence ID" value="OIN59640.1"/>
    <property type="molecule type" value="Genomic_DNA"/>
</dbReference>
<name>A0A1S2VMM2_9BACT</name>
<evidence type="ECO:0000256" key="2">
    <source>
        <dbReference type="SAM" id="MobiDB-lite"/>
    </source>
</evidence>
<dbReference type="AlphaFoldDB" id="A0A1S2VMM2"/>
<protein>
    <recommendedName>
        <fullName evidence="7">DUF11 domain-containing protein</fullName>
    </recommendedName>
</protein>
<evidence type="ECO:0000259" key="3">
    <source>
        <dbReference type="Pfam" id="PF01345"/>
    </source>
</evidence>
<dbReference type="InterPro" id="IPR013783">
    <property type="entry name" value="Ig-like_fold"/>
</dbReference>
<dbReference type="InterPro" id="IPR051172">
    <property type="entry name" value="Chlamydia_OmcB"/>
</dbReference>
<feature type="compositionally biased region" description="Polar residues" evidence="2">
    <location>
        <begin position="710"/>
        <end position="723"/>
    </location>
</feature>
<dbReference type="Pfam" id="PF03629">
    <property type="entry name" value="SASA"/>
    <property type="match status" value="1"/>
</dbReference>
<evidence type="ECO:0000313" key="5">
    <source>
        <dbReference type="EMBL" id="OIN59640.1"/>
    </source>
</evidence>
<evidence type="ECO:0000259" key="4">
    <source>
        <dbReference type="Pfam" id="PF03629"/>
    </source>
</evidence>
<evidence type="ECO:0000256" key="1">
    <source>
        <dbReference type="ARBA" id="ARBA00022801"/>
    </source>
</evidence>
<keyword evidence="6" id="KW-1185">Reference proteome</keyword>
<dbReference type="RefSeq" id="WP_071502437.1">
    <property type="nucleotide sequence ID" value="NZ_MORL01000003.1"/>
</dbReference>
<keyword evidence="1" id="KW-0378">Hydrolase</keyword>
<dbReference type="InterPro" id="IPR036514">
    <property type="entry name" value="SGNH_hydro_sf"/>
</dbReference>
<feature type="domain" description="Sialate O-acetylesterase" evidence="4">
    <location>
        <begin position="255"/>
        <end position="382"/>
    </location>
</feature>
<feature type="compositionally biased region" description="Polar residues" evidence="2">
    <location>
        <begin position="871"/>
        <end position="888"/>
    </location>
</feature>
<dbReference type="SUPFAM" id="SSF52266">
    <property type="entry name" value="SGNH hydrolase"/>
    <property type="match status" value="1"/>
</dbReference>
<gene>
    <name evidence="5" type="ORF">BLX24_07150</name>
</gene>
<dbReference type="Proteomes" id="UP000181790">
    <property type="component" value="Unassembled WGS sequence"/>
</dbReference>
<sequence>MIFALPLWVTAQIDATFPQERMVFQRSNNNQATVQIAGSYSQAFDRISVDVINRISGATAMSNVTLQTNLSGGQFNGAVILTGGWWKVVVKGIVNNAVVATDTIQRVGVGEVLAIMGHSNAQGSTCSVASCNYECNLCPTISGASDDRVTCVQLNDNNTANFSSPNFSIYENTADPAYLPGSARFAKLDTYVGEAPFARFAWFWGYVGDLLVQQLGVPVLFYNAGFGGSNMEHTYKSAYDIPFEHGFIRYDLRMPYVNMRNIMNLYIPTTGIRGVLLQHGENDRSLDAASIQMYNVGVIDKVRTEFSMPNLAWSMAISSYAAGADWANVKTAQQNVINTANYNVYQGPDLSQINSDTDRPDQIHFSSTGQQKVGVAWANALLTTNFFAVTTPYTGQLQPVTSINCATGNQLTISQPANYNRYLWDNGPTTQAITAGQGTYSARIRNTQNQYYFPPAVVVPANVTVATPVVMPSSATLCDVQSLTLTSGNAVKNLWSTGATSQSIVVSGAGQYSVQAVNPVYGCLSAPATATVTAGAAFTPVISPSSSTLSSGQNTTLTASGCTGAQQRWSTGATASFIIVNPTVTTTYSLSCWSTSTCVATTSVTIYVPTSNTVLAADLSLLMTVNNRTPQVNDVVTYTISIRNSGPGSATTVSFEDRLPANLNFVSSPTLSFANGTVSGLLSNLAAGSTASHSFQARVTAAGSYQNAAEIMGSTNPDPNSQPGSGTGDGQDDAATADLRTRLPVADAVYASPNPNQVSLPPVQSNQPASSSTGADLSLRMVSGTRTVSVGQTVSFTIIVSNDGGLTATNIAIGNEFPAGLQFLASPNLMTFQNGLLTANISQLPAGQSTWFSFTATVTSTGQLIQRAQVTGCSQPDPDSTPNNGSQNGEDDTANIDIRSI</sequence>
<dbReference type="PANTHER" id="PTHR34819">
    <property type="entry name" value="LARGE CYSTEINE-RICH PERIPLASMIC PROTEIN OMCB"/>
    <property type="match status" value="1"/>
</dbReference>
<dbReference type="InterPro" id="IPR005181">
    <property type="entry name" value="SASA"/>
</dbReference>
<evidence type="ECO:0000313" key="6">
    <source>
        <dbReference type="Proteomes" id="UP000181790"/>
    </source>
</evidence>
<dbReference type="InterPro" id="IPR047589">
    <property type="entry name" value="DUF11_rpt"/>
</dbReference>
<comment type="caution">
    <text evidence="5">The sequence shown here is derived from an EMBL/GenBank/DDBJ whole genome shotgun (WGS) entry which is preliminary data.</text>
</comment>
<feature type="compositionally biased region" description="Polar residues" evidence="2">
    <location>
        <begin position="753"/>
        <end position="775"/>
    </location>
</feature>
<dbReference type="InterPro" id="IPR001434">
    <property type="entry name" value="OmcB-like_DUF11"/>
</dbReference>
<evidence type="ECO:0008006" key="7">
    <source>
        <dbReference type="Google" id="ProtNLM"/>
    </source>
</evidence>
<dbReference type="NCBIfam" id="TIGR01451">
    <property type="entry name" value="B_ant_repeat"/>
    <property type="match status" value="2"/>
</dbReference>
<dbReference type="Gene3D" id="3.40.50.1110">
    <property type="entry name" value="SGNH hydrolase"/>
    <property type="match status" value="1"/>
</dbReference>
<feature type="region of interest" description="Disordered" evidence="2">
    <location>
        <begin position="710"/>
        <end position="734"/>
    </location>
</feature>